<keyword evidence="1" id="KW-1133">Transmembrane helix</keyword>
<feature type="transmembrane region" description="Helical" evidence="1">
    <location>
        <begin position="13"/>
        <end position="35"/>
    </location>
</feature>
<accession>A0A0G0UBE4</accession>
<reference evidence="2 3" key="1">
    <citation type="journal article" date="2015" name="Nature">
        <title>rRNA introns, odd ribosomes, and small enigmatic genomes across a large radiation of phyla.</title>
        <authorList>
            <person name="Brown C.T."/>
            <person name="Hug L.A."/>
            <person name="Thomas B.C."/>
            <person name="Sharon I."/>
            <person name="Castelle C.J."/>
            <person name="Singh A."/>
            <person name="Wilkins M.J."/>
            <person name="Williams K.H."/>
            <person name="Banfield J.F."/>
        </authorList>
    </citation>
    <scope>NUCLEOTIDE SEQUENCE [LARGE SCALE GENOMIC DNA]</scope>
</reference>
<sequence length="92" mass="9720">MDEPAKISDLGEIFGNLVSAILGFAGIVLFILLISGGFKFITSGGDPKAVEGAKKTLTYAIGGLIVLLLSYLFLVLIKEITGVDVTEFKITL</sequence>
<gene>
    <name evidence="2" type="ORF">UU32_C0018G0007</name>
</gene>
<evidence type="ECO:0000313" key="2">
    <source>
        <dbReference type="EMBL" id="KKR86283.1"/>
    </source>
</evidence>
<evidence type="ECO:0008006" key="4">
    <source>
        <dbReference type="Google" id="ProtNLM"/>
    </source>
</evidence>
<dbReference type="EMBL" id="LCAE01000018">
    <property type="protein sequence ID" value="KKR86283.1"/>
    <property type="molecule type" value="Genomic_DNA"/>
</dbReference>
<proteinExistence type="predicted"/>
<dbReference type="Pfam" id="PF18895">
    <property type="entry name" value="T4SS_pilin"/>
    <property type="match status" value="1"/>
</dbReference>
<keyword evidence="1" id="KW-0812">Transmembrane</keyword>
<evidence type="ECO:0000256" key="1">
    <source>
        <dbReference type="SAM" id="Phobius"/>
    </source>
</evidence>
<protein>
    <recommendedName>
        <fullName evidence="4">Integral membrane protein</fullName>
    </recommendedName>
</protein>
<name>A0A0G0UBE4_9BACT</name>
<dbReference type="InterPro" id="IPR043993">
    <property type="entry name" value="T4SS_pilin"/>
</dbReference>
<evidence type="ECO:0000313" key="3">
    <source>
        <dbReference type="Proteomes" id="UP000033858"/>
    </source>
</evidence>
<feature type="transmembrane region" description="Helical" evidence="1">
    <location>
        <begin position="56"/>
        <end position="77"/>
    </location>
</feature>
<keyword evidence="1" id="KW-0472">Membrane</keyword>
<comment type="caution">
    <text evidence="2">The sequence shown here is derived from an EMBL/GenBank/DDBJ whole genome shotgun (WGS) entry which is preliminary data.</text>
</comment>
<dbReference type="AlphaFoldDB" id="A0A0G0UBE4"/>
<organism evidence="2 3">
    <name type="scientific">Candidatus Woesebacteria bacterium GW2011_GWB1_41_10</name>
    <dbReference type="NCBI Taxonomy" id="1618577"/>
    <lineage>
        <taxon>Bacteria</taxon>
        <taxon>Candidatus Woeseibacteriota</taxon>
    </lineage>
</organism>
<dbReference type="Proteomes" id="UP000033858">
    <property type="component" value="Unassembled WGS sequence"/>
</dbReference>